<gene>
    <name evidence="2" type="ORF">DEO72_LG2g4222</name>
</gene>
<feature type="region of interest" description="Disordered" evidence="1">
    <location>
        <begin position="417"/>
        <end position="445"/>
    </location>
</feature>
<feature type="region of interest" description="Disordered" evidence="1">
    <location>
        <begin position="304"/>
        <end position="332"/>
    </location>
</feature>
<dbReference type="EMBL" id="CP039346">
    <property type="protein sequence ID" value="QCD83874.1"/>
    <property type="molecule type" value="Genomic_DNA"/>
</dbReference>
<feature type="compositionally biased region" description="Polar residues" evidence="1">
    <location>
        <begin position="355"/>
        <end position="364"/>
    </location>
</feature>
<feature type="compositionally biased region" description="Basic and acidic residues" evidence="1">
    <location>
        <begin position="175"/>
        <end position="188"/>
    </location>
</feature>
<feature type="compositionally biased region" description="Polar residues" evidence="1">
    <location>
        <begin position="114"/>
        <end position="133"/>
    </location>
</feature>
<accession>A0A4D6L615</accession>
<sequence>MGNIFISLGYNHLGRNNDCFNNGTRPQMLPQSRSGSVSENASASGPNAASDRRGGEESIEDGGINSARLFREPSPSLWQRASGVITTISSFIHGRDSNITEVPPVVSDIIVGHQNNQDYPSSSESQQNNQDHPSSSEDESASGVITRISRFNRRRDSNRKRVWHVVSNSTFREQNNQDDRTNSVKFSRDLSFSEGERDQSSSESERDQSFSEGESASNVITRIPRFNRRRDSNIRRVRRVVSYNIFHEQNNEDDRTNSVRLSRPPSSSEGESASSVITRIPRFNYRRDSNRKRVWRLVSNNRFGKQNNQDDNINSVKLSRDPSFSEGESASSEITRIPRFNYRRDSNRKRVWRTVSNNTFGEQNNQDDRTNSIRLSKHPSSSEGESASSVITRIPRFNYKRDSNRKRVWRLISNNTFGEQNNQDDRTNSVRLSRHPSSSEGESASSVITRIPRFNYKRDSNRKRVWRLVSNNTFGKQNNQDDRTNSVRLSRHPSFSEGESASSVITRIPRFNYRRDSNRKRVWRLLSNNTFGEQNNRDDNTNSVKLSRDPSFSEGESASNVITRIHRFNYRRDSNKKRVWRTVSGEQNNQDDKTNSLKWFSDDHVTFPFSDEE</sequence>
<feature type="region of interest" description="Disordered" evidence="1">
    <location>
        <begin position="355"/>
        <end position="389"/>
    </location>
</feature>
<reference evidence="2 3" key="1">
    <citation type="submission" date="2019-04" db="EMBL/GenBank/DDBJ databases">
        <title>An improved genome assembly and genetic linkage map for asparagus bean, Vigna unguiculata ssp. sesquipedialis.</title>
        <authorList>
            <person name="Xia Q."/>
            <person name="Zhang R."/>
            <person name="Dong Y."/>
        </authorList>
    </citation>
    <scope>NUCLEOTIDE SEQUENCE [LARGE SCALE GENOMIC DNA]</scope>
    <source>
        <tissue evidence="2">Leaf</tissue>
    </source>
</reference>
<evidence type="ECO:0000256" key="1">
    <source>
        <dbReference type="SAM" id="MobiDB-lite"/>
    </source>
</evidence>
<dbReference type="AlphaFoldDB" id="A0A4D6L615"/>
<feature type="region of interest" description="Disordered" evidence="1">
    <location>
        <begin position="173"/>
        <end position="216"/>
    </location>
</feature>
<feature type="compositionally biased region" description="Polar residues" evidence="1">
    <location>
        <begin position="21"/>
        <end position="47"/>
    </location>
</feature>
<feature type="compositionally biased region" description="Polar residues" evidence="1">
    <location>
        <begin position="304"/>
        <end position="317"/>
    </location>
</feature>
<feature type="compositionally biased region" description="Basic and acidic residues" evidence="1">
    <location>
        <begin position="194"/>
        <end position="209"/>
    </location>
</feature>
<protein>
    <submittedName>
        <fullName evidence="2">Uncharacterized protein</fullName>
    </submittedName>
</protein>
<name>A0A4D6L615_VIGUN</name>
<organism evidence="2 3">
    <name type="scientific">Vigna unguiculata</name>
    <name type="common">Cowpea</name>
    <dbReference type="NCBI Taxonomy" id="3917"/>
    <lineage>
        <taxon>Eukaryota</taxon>
        <taxon>Viridiplantae</taxon>
        <taxon>Streptophyta</taxon>
        <taxon>Embryophyta</taxon>
        <taxon>Tracheophyta</taxon>
        <taxon>Spermatophyta</taxon>
        <taxon>Magnoliopsida</taxon>
        <taxon>eudicotyledons</taxon>
        <taxon>Gunneridae</taxon>
        <taxon>Pentapetalae</taxon>
        <taxon>rosids</taxon>
        <taxon>fabids</taxon>
        <taxon>Fabales</taxon>
        <taxon>Fabaceae</taxon>
        <taxon>Papilionoideae</taxon>
        <taxon>50 kb inversion clade</taxon>
        <taxon>NPAAA clade</taxon>
        <taxon>indigoferoid/millettioid clade</taxon>
        <taxon>Phaseoleae</taxon>
        <taxon>Vigna</taxon>
    </lineage>
</organism>
<dbReference type="Proteomes" id="UP000501690">
    <property type="component" value="Linkage Group LG2"/>
</dbReference>
<feature type="region of interest" description="Disordered" evidence="1">
    <location>
        <begin position="21"/>
        <end position="70"/>
    </location>
</feature>
<feature type="compositionally biased region" description="Low complexity" evidence="1">
    <location>
        <begin position="262"/>
        <end position="274"/>
    </location>
</feature>
<feature type="region of interest" description="Disordered" evidence="1">
    <location>
        <begin position="251"/>
        <end position="274"/>
    </location>
</feature>
<evidence type="ECO:0000313" key="2">
    <source>
        <dbReference type="EMBL" id="QCD83874.1"/>
    </source>
</evidence>
<evidence type="ECO:0000313" key="3">
    <source>
        <dbReference type="Proteomes" id="UP000501690"/>
    </source>
</evidence>
<keyword evidence="3" id="KW-1185">Reference proteome</keyword>
<proteinExistence type="predicted"/>
<feature type="region of interest" description="Disordered" evidence="1">
    <location>
        <begin position="114"/>
        <end position="151"/>
    </location>
</feature>
<feature type="region of interest" description="Disordered" evidence="1">
    <location>
        <begin position="474"/>
        <end position="501"/>
    </location>
</feature>
<feature type="region of interest" description="Disordered" evidence="1">
    <location>
        <begin position="531"/>
        <end position="557"/>
    </location>
</feature>